<dbReference type="AlphaFoldDB" id="A0AAQ4EZX8"/>
<protein>
    <submittedName>
        <fullName evidence="1">Uncharacterized protein</fullName>
    </submittedName>
</protein>
<evidence type="ECO:0000313" key="2">
    <source>
        <dbReference type="Proteomes" id="UP001321473"/>
    </source>
</evidence>
<dbReference type="Proteomes" id="UP001321473">
    <property type="component" value="Unassembled WGS sequence"/>
</dbReference>
<dbReference type="InterPro" id="IPR032675">
    <property type="entry name" value="LRR_dom_sf"/>
</dbReference>
<dbReference type="EMBL" id="JARKHS020008840">
    <property type="protein sequence ID" value="KAK8780464.1"/>
    <property type="molecule type" value="Genomic_DNA"/>
</dbReference>
<reference evidence="1 2" key="1">
    <citation type="journal article" date="2023" name="Arcadia Sci">
        <title>De novo assembly of a long-read Amblyomma americanum tick genome.</title>
        <authorList>
            <person name="Chou S."/>
            <person name="Poskanzer K.E."/>
            <person name="Rollins M."/>
            <person name="Thuy-Boun P.S."/>
        </authorList>
    </citation>
    <scope>NUCLEOTIDE SEQUENCE [LARGE SCALE GENOMIC DNA]</scope>
    <source>
        <strain evidence="1">F_SG_1</strain>
        <tissue evidence="1">Salivary glands</tissue>
    </source>
</reference>
<evidence type="ECO:0000313" key="1">
    <source>
        <dbReference type="EMBL" id="KAK8780464.1"/>
    </source>
</evidence>
<proteinExistence type="predicted"/>
<dbReference type="SUPFAM" id="SSF52047">
    <property type="entry name" value="RNI-like"/>
    <property type="match status" value="1"/>
</dbReference>
<name>A0AAQ4EZX8_AMBAM</name>
<gene>
    <name evidence="1" type="ORF">V5799_018195</name>
</gene>
<sequence>MYVEMSQSMDNHLTLCSILEHCSSLRKLHYHEMTFGGTVGTSAYSVLESYHYGTAGKFETFTFTDDRRTVVAHETGRTEPVDAYGLAPAPESVFGLFKASLRICPSVVVRNNPRPSTNSVVLDRRTPHLVQRDFSNIFIVIKDDVPATLEAAARYHLHPNTRALTLKCSPLETAAQMCSASSNDALIFLRFLRGCINLRELNLAGFHFEANFECCSVLADAGLIRLRALTLPSCALRHRGHFEQLARAPFRLQELDVRGALNARPLTCVFCNEPSTCTEEVFEGLRQLCPLRSLTLCDLPHIRNLHFLRGCVFRELRLRNLGLGKYATQETIAALAEVMQQLESLKLESRAIPLDLSLLTRGPRNAPRLRRLCVASAGIAAGQSPRLMRDLCRLFPATESVHVHSWIPGVAWEPLSVIVPPLFSPDGGCLKLYMESAYSADRSVLCETHDYVSVPRPHNCGPRRF</sequence>
<organism evidence="1 2">
    <name type="scientific">Amblyomma americanum</name>
    <name type="common">Lone star tick</name>
    <dbReference type="NCBI Taxonomy" id="6943"/>
    <lineage>
        <taxon>Eukaryota</taxon>
        <taxon>Metazoa</taxon>
        <taxon>Ecdysozoa</taxon>
        <taxon>Arthropoda</taxon>
        <taxon>Chelicerata</taxon>
        <taxon>Arachnida</taxon>
        <taxon>Acari</taxon>
        <taxon>Parasitiformes</taxon>
        <taxon>Ixodida</taxon>
        <taxon>Ixodoidea</taxon>
        <taxon>Ixodidae</taxon>
        <taxon>Amblyomminae</taxon>
        <taxon>Amblyomma</taxon>
    </lineage>
</organism>
<comment type="caution">
    <text evidence="1">The sequence shown here is derived from an EMBL/GenBank/DDBJ whole genome shotgun (WGS) entry which is preliminary data.</text>
</comment>
<accession>A0AAQ4EZX8</accession>
<dbReference type="Gene3D" id="3.80.10.10">
    <property type="entry name" value="Ribonuclease Inhibitor"/>
    <property type="match status" value="1"/>
</dbReference>
<keyword evidence="2" id="KW-1185">Reference proteome</keyword>